<dbReference type="EMBL" id="KN832974">
    <property type="protein sequence ID" value="KIM89957.1"/>
    <property type="molecule type" value="Genomic_DNA"/>
</dbReference>
<feature type="region of interest" description="Disordered" evidence="1">
    <location>
        <begin position="1"/>
        <end position="22"/>
    </location>
</feature>
<sequence>MQLSSAKPRFEELRPGRPGTRHLTYHLGGGPDENGTYYTLLRDGKILYVQAKPIVGPNFVNRGPAETNKAYNSLLTSIQILLDDIEFGRGDWLYLLRNGDGSDRLIYRRKPLVISNFLWAPLIDEIEIEITRWGIYGTREGWWNGREVDLYEPTLPSCASLVEWQNEGYLIMQRAGLNGLVFQLLGHLVRDGVVVGNVFEASHGRLVEFSDRAAVYDAVARIQRQGVIYRDIASGEIFITDTGVRFGGGVSSVILVEDKKKLEEEAEFWHWGKLERLFNKLKDAPFNNAWWTRKMSSMEVLIPRLPSPSRPLPIISNFSQLTFVFALFTADPMEWLNWFTGSSESSPHSRLRKRLTASPDLPRSQRRRLPCINLVIDEPLALSSSRVRLRLTSSHHPYSRSSSRRVFRDDVTETSDTSDSTL</sequence>
<protein>
    <submittedName>
        <fullName evidence="2">Uncharacterized protein</fullName>
    </submittedName>
</protein>
<evidence type="ECO:0000256" key="1">
    <source>
        <dbReference type="SAM" id="MobiDB-lite"/>
    </source>
</evidence>
<dbReference type="HOGENOM" id="CLU_049760_1_0_1"/>
<dbReference type="AlphaFoldDB" id="A0A0C3CJN8"/>
<dbReference type="InParanoid" id="A0A0C3CJN8"/>
<dbReference type="Proteomes" id="UP000054166">
    <property type="component" value="Unassembled WGS sequence"/>
</dbReference>
<dbReference type="OrthoDB" id="2874131at2759"/>
<accession>A0A0C3CJN8</accession>
<reference evidence="3" key="2">
    <citation type="submission" date="2015-01" db="EMBL/GenBank/DDBJ databases">
        <title>Evolutionary Origins and Diversification of the Mycorrhizal Mutualists.</title>
        <authorList>
            <consortium name="DOE Joint Genome Institute"/>
            <consortium name="Mycorrhizal Genomics Consortium"/>
            <person name="Kohler A."/>
            <person name="Kuo A."/>
            <person name="Nagy L.G."/>
            <person name="Floudas D."/>
            <person name="Copeland A."/>
            <person name="Barry K.W."/>
            <person name="Cichocki N."/>
            <person name="Veneault-Fourrey C."/>
            <person name="LaButti K."/>
            <person name="Lindquist E.A."/>
            <person name="Lipzen A."/>
            <person name="Lundell T."/>
            <person name="Morin E."/>
            <person name="Murat C."/>
            <person name="Riley R."/>
            <person name="Ohm R."/>
            <person name="Sun H."/>
            <person name="Tunlid A."/>
            <person name="Henrissat B."/>
            <person name="Grigoriev I.V."/>
            <person name="Hibbett D.S."/>
            <person name="Martin F."/>
        </authorList>
    </citation>
    <scope>NUCLEOTIDE SEQUENCE [LARGE SCALE GENOMIC DNA]</scope>
    <source>
        <strain evidence="3">F 1598</strain>
    </source>
</reference>
<dbReference type="STRING" id="765440.A0A0C3CJN8"/>
<reference evidence="2 3" key="1">
    <citation type="submission" date="2014-04" db="EMBL/GenBank/DDBJ databases">
        <authorList>
            <consortium name="DOE Joint Genome Institute"/>
            <person name="Kuo A."/>
            <person name="Tarkka M."/>
            <person name="Buscot F."/>
            <person name="Kohler A."/>
            <person name="Nagy L.G."/>
            <person name="Floudas D."/>
            <person name="Copeland A."/>
            <person name="Barry K.W."/>
            <person name="Cichocki N."/>
            <person name="Veneault-Fourrey C."/>
            <person name="LaButti K."/>
            <person name="Lindquist E.A."/>
            <person name="Lipzen A."/>
            <person name="Lundell T."/>
            <person name="Morin E."/>
            <person name="Murat C."/>
            <person name="Sun H."/>
            <person name="Tunlid A."/>
            <person name="Henrissat B."/>
            <person name="Grigoriev I.V."/>
            <person name="Hibbett D.S."/>
            <person name="Martin F."/>
            <person name="Nordberg H.P."/>
            <person name="Cantor M.N."/>
            <person name="Hua S.X."/>
        </authorList>
    </citation>
    <scope>NUCLEOTIDE SEQUENCE [LARGE SCALE GENOMIC DNA]</scope>
    <source>
        <strain evidence="2 3">F 1598</strain>
    </source>
</reference>
<feature type="region of interest" description="Disordered" evidence="1">
    <location>
        <begin position="396"/>
        <end position="422"/>
    </location>
</feature>
<organism evidence="2 3">
    <name type="scientific">Piloderma croceum (strain F 1598)</name>
    <dbReference type="NCBI Taxonomy" id="765440"/>
    <lineage>
        <taxon>Eukaryota</taxon>
        <taxon>Fungi</taxon>
        <taxon>Dikarya</taxon>
        <taxon>Basidiomycota</taxon>
        <taxon>Agaricomycotina</taxon>
        <taxon>Agaricomycetes</taxon>
        <taxon>Agaricomycetidae</taxon>
        <taxon>Atheliales</taxon>
        <taxon>Atheliaceae</taxon>
        <taxon>Piloderma</taxon>
    </lineage>
</organism>
<evidence type="ECO:0000313" key="2">
    <source>
        <dbReference type="EMBL" id="KIM89957.1"/>
    </source>
</evidence>
<proteinExistence type="predicted"/>
<name>A0A0C3CJN8_PILCF</name>
<gene>
    <name evidence="2" type="ORF">PILCRDRAFT_2217</name>
</gene>
<evidence type="ECO:0000313" key="3">
    <source>
        <dbReference type="Proteomes" id="UP000054166"/>
    </source>
</evidence>
<keyword evidence="3" id="KW-1185">Reference proteome</keyword>